<protein>
    <recommendedName>
        <fullName evidence="8">Ferredoxin</fullName>
    </recommendedName>
</protein>
<organism evidence="10 11">
    <name type="scientific">Catenuloplanes atrovinosus</name>
    <dbReference type="NCBI Taxonomy" id="137266"/>
    <lineage>
        <taxon>Bacteria</taxon>
        <taxon>Bacillati</taxon>
        <taxon>Actinomycetota</taxon>
        <taxon>Actinomycetes</taxon>
        <taxon>Micromonosporales</taxon>
        <taxon>Micromonosporaceae</taxon>
        <taxon>Catenuloplanes</taxon>
    </lineage>
</organism>
<dbReference type="GO" id="GO:0051538">
    <property type="term" value="F:3 iron, 4 sulfur cluster binding"/>
    <property type="evidence" value="ECO:0007669"/>
    <property type="project" value="UniProtKB-KW"/>
</dbReference>
<evidence type="ECO:0000256" key="5">
    <source>
        <dbReference type="ARBA" id="ARBA00023004"/>
    </source>
</evidence>
<evidence type="ECO:0000256" key="4">
    <source>
        <dbReference type="ARBA" id="ARBA00022982"/>
    </source>
</evidence>
<evidence type="ECO:0000259" key="9">
    <source>
        <dbReference type="PROSITE" id="PS51379"/>
    </source>
</evidence>
<dbReference type="PANTHER" id="PTHR36923:SF3">
    <property type="entry name" value="FERREDOXIN"/>
    <property type="match status" value="1"/>
</dbReference>
<evidence type="ECO:0000256" key="7">
    <source>
        <dbReference type="ARBA" id="ARBA00023291"/>
    </source>
</evidence>
<keyword evidence="11" id="KW-1185">Reference proteome</keyword>
<proteinExistence type="predicted"/>
<dbReference type="PROSITE" id="PS51379">
    <property type="entry name" value="4FE4S_FER_2"/>
    <property type="match status" value="1"/>
</dbReference>
<evidence type="ECO:0000256" key="3">
    <source>
        <dbReference type="ARBA" id="ARBA00022723"/>
    </source>
</evidence>
<dbReference type="GO" id="GO:0005506">
    <property type="term" value="F:iron ion binding"/>
    <property type="evidence" value="ECO:0007669"/>
    <property type="project" value="UniProtKB-UniRule"/>
</dbReference>
<dbReference type="AlphaFoldDB" id="A0AAE3YN04"/>
<dbReference type="EMBL" id="JAVDYB010000001">
    <property type="protein sequence ID" value="MDR7274791.1"/>
    <property type="molecule type" value="Genomic_DNA"/>
</dbReference>
<dbReference type="InterPro" id="IPR051269">
    <property type="entry name" value="Fe-S_cluster_ET"/>
</dbReference>
<dbReference type="InterPro" id="IPR017896">
    <property type="entry name" value="4Fe4S_Fe-S-bd"/>
</dbReference>
<keyword evidence="2 8" id="KW-0813">Transport</keyword>
<comment type="function">
    <text evidence="8">Ferredoxins are iron-sulfur proteins that transfer electrons in a wide variety of metabolic reactions.</text>
</comment>
<dbReference type="PRINTS" id="PR00352">
    <property type="entry name" value="3FE4SFRDOXIN"/>
</dbReference>
<keyword evidence="4 8" id="KW-0249">Electron transport</keyword>
<evidence type="ECO:0000313" key="10">
    <source>
        <dbReference type="EMBL" id="MDR7274791.1"/>
    </source>
</evidence>
<evidence type="ECO:0000256" key="2">
    <source>
        <dbReference type="ARBA" id="ARBA00022448"/>
    </source>
</evidence>
<dbReference type="RefSeq" id="WP_310364916.1">
    <property type="nucleotide sequence ID" value="NZ_JAVDYB010000001.1"/>
</dbReference>
<reference evidence="10" key="1">
    <citation type="submission" date="2023-07" db="EMBL/GenBank/DDBJ databases">
        <title>Sequencing the genomes of 1000 actinobacteria strains.</title>
        <authorList>
            <person name="Klenk H.-P."/>
        </authorList>
    </citation>
    <scope>NUCLEOTIDE SEQUENCE</scope>
    <source>
        <strain evidence="10">DSM 44707</strain>
    </source>
</reference>
<comment type="cofactor">
    <cofactor evidence="1">
        <name>[3Fe-4S] cluster</name>
        <dbReference type="ChEBI" id="CHEBI:21137"/>
    </cofactor>
</comment>
<comment type="caution">
    <text evidence="10">The sequence shown here is derived from an EMBL/GenBank/DDBJ whole genome shotgun (WGS) entry which is preliminary data.</text>
</comment>
<accession>A0AAE3YN04</accession>
<dbReference type="Proteomes" id="UP001183643">
    <property type="component" value="Unassembled WGS sequence"/>
</dbReference>
<dbReference type="PANTHER" id="PTHR36923">
    <property type="entry name" value="FERREDOXIN"/>
    <property type="match status" value="1"/>
</dbReference>
<keyword evidence="7" id="KW-0003">3Fe-4S</keyword>
<evidence type="ECO:0000313" key="11">
    <source>
        <dbReference type="Proteomes" id="UP001183643"/>
    </source>
</evidence>
<evidence type="ECO:0000256" key="8">
    <source>
        <dbReference type="RuleBase" id="RU368020"/>
    </source>
</evidence>
<feature type="domain" description="4Fe-4S ferredoxin-type" evidence="9">
    <location>
        <begin position="4"/>
        <end position="32"/>
    </location>
</feature>
<dbReference type="GO" id="GO:0009055">
    <property type="term" value="F:electron transfer activity"/>
    <property type="evidence" value="ECO:0007669"/>
    <property type="project" value="UniProtKB-UniRule"/>
</dbReference>
<evidence type="ECO:0000256" key="1">
    <source>
        <dbReference type="ARBA" id="ARBA00001927"/>
    </source>
</evidence>
<dbReference type="InterPro" id="IPR001080">
    <property type="entry name" value="3Fe4S_ferredoxin"/>
</dbReference>
<keyword evidence="5 8" id="KW-0408">Iron</keyword>
<sequence>MTALRVEVDGASCIGSGMCRAIAPEVFDLDEDAGLVRLLDPRPPTHTVLAVREAVLRCPAAAILAHEKPAPLRL</sequence>
<dbReference type="Pfam" id="PF13370">
    <property type="entry name" value="Fer4_13"/>
    <property type="match status" value="1"/>
</dbReference>
<evidence type="ECO:0000256" key="6">
    <source>
        <dbReference type="ARBA" id="ARBA00023014"/>
    </source>
</evidence>
<dbReference type="Gene3D" id="3.30.70.20">
    <property type="match status" value="1"/>
</dbReference>
<gene>
    <name evidence="10" type="ORF">J2S41_001569</name>
</gene>
<keyword evidence="6 8" id="KW-0411">Iron-sulfur</keyword>
<dbReference type="SUPFAM" id="SSF54862">
    <property type="entry name" value="4Fe-4S ferredoxins"/>
    <property type="match status" value="1"/>
</dbReference>
<name>A0AAE3YN04_9ACTN</name>
<keyword evidence="3 8" id="KW-0479">Metal-binding</keyword>